<evidence type="ECO:0000313" key="2">
    <source>
        <dbReference type="EMBL" id="KAL0177640.1"/>
    </source>
</evidence>
<keyword evidence="3" id="KW-1185">Reference proteome</keyword>
<accession>A0ABD0PV83</accession>
<evidence type="ECO:0000256" key="1">
    <source>
        <dbReference type="SAM" id="Coils"/>
    </source>
</evidence>
<sequence length="69" mass="7735">EDSKHIAELEAANGSLQRELEEVKNNLKETEDNLRASNLQKGSYEQQLHSTVSSLDTIMKELQGVLSHV</sequence>
<comment type="caution">
    <text evidence="2">The sequence shown here is derived from an EMBL/GenBank/DDBJ whole genome shotgun (WGS) entry which is preliminary data.</text>
</comment>
<feature type="coiled-coil region" evidence="1">
    <location>
        <begin position="6"/>
        <end position="47"/>
    </location>
</feature>
<evidence type="ECO:0000313" key="3">
    <source>
        <dbReference type="Proteomes" id="UP001529510"/>
    </source>
</evidence>
<keyword evidence="1" id="KW-0175">Coiled coil</keyword>
<name>A0ABD0PV83_CIRMR</name>
<reference evidence="2 3" key="1">
    <citation type="submission" date="2024-05" db="EMBL/GenBank/DDBJ databases">
        <title>Genome sequencing and assembly of Indian major carp, Cirrhinus mrigala (Hamilton, 1822).</title>
        <authorList>
            <person name="Mohindra V."/>
            <person name="Chowdhury L.M."/>
            <person name="Lal K."/>
            <person name="Jena J.K."/>
        </authorList>
    </citation>
    <scope>NUCLEOTIDE SEQUENCE [LARGE SCALE GENOMIC DNA]</scope>
    <source>
        <strain evidence="2">CM1030</strain>
        <tissue evidence="2">Blood</tissue>
    </source>
</reference>
<gene>
    <name evidence="2" type="ORF">M9458_026534</name>
</gene>
<organism evidence="2 3">
    <name type="scientific">Cirrhinus mrigala</name>
    <name type="common">Mrigala</name>
    <dbReference type="NCBI Taxonomy" id="683832"/>
    <lineage>
        <taxon>Eukaryota</taxon>
        <taxon>Metazoa</taxon>
        <taxon>Chordata</taxon>
        <taxon>Craniata</taxon>
        <taxon>Vertebrata</taxon>
        <taxon>Euteleostomi</taxon>
        <taxon>Actinopterygii</taxon>
        <taxon>Neopterygii</taxon>
        <taxon>Teleostei</taxon>
        <taxon>Ostariophysi</taxon>
        <taxon>Cypriniformes</taxon>
        <taxon>Cyprinidae</taxon>
        <taxon>Labeoninae</taxon>
        <taxon>Labeonini</taxon>
        <taxon>Cirrhinus</taxon>
    </lineage>
</organism>
<dbReference type="AlphaFoldDB" id="A0ABD0PV83"/>
<protein>
    <submittedName>
        <fullName evidence="2">Uncharacterized protein</fullName>
    </submittedName>
</protein>
<feature type="non-terminal residue" evidence="2">
    <location>
        <position position="1"/>
    </location>
</feature>
<dbReference type="EMBL" id="JAMKFB020000013">
    <property type="protein sequence ID" value="KAL0177640.1"/>
    <property type="molecule type" value="Genomic_DNA"/>
</dbReference>
<proteinExistence type="predicted"/>
<dbReference type="Proteomes" id="UP001529510">
    <property type="component" value="Unassembled WGS sequence"/>
</dbReference>